<dbReference type="Gene3D" id="3.40.50.300">
    <property type="entry name" value="P-loop containing nucleotide triphosphate hydrolases"/>
    <property type="match status" value="1"/>
</dbReference>
<dbReference type="PATRIC" id="fig|1445510.3.peg.4575"/>
<organism evidence="2 3">
    <name type="scientific">Gynuella sunshinyii YC6258</name>
    <dbReference type="NCBI Taxonomy" id="1445510"/>
    <lineage>
        <taxon>Bacteria</taxon>
        <taxon>Pseudomonadati</taxon>
        <taxon>Pseudomonadota</taxon>
        <taxon>Gammaproteobacteria</taxon>
        <taxon>Oceanospirillales</taxon>
        <taxon>Saccharospirillaceae</taxon>
        <taxon>Gynuella</taxon>
    </lineage>
</organism>
<name>A0A0C5W1U0_9GAMM</name>
<evidence type="ECO:0000256" key="1">
    <source>
        <dbReference type="ARBA" id="ARBA00009320"/>
    </source>
</evidence>
<dbReference type="Pfam" id="PF19798">
    <property type="entry name" value="Sulfotransfer_5"/>
    <property type="match status" value="1"/>
</dbReference>
<dbReference type="EMBL" id="CP007142">
    <property type="protein sequence ID" value="AJQ96644.1"/>
    <property type="molecule type" value="Genomic_DNA"/>
</dbReference>
<comment type="similarity">
    <text evidence="1">Belongs to the class-IV pyridoxal-phosphate-dependent aminotransferase family.</text>
</comment>
<keyword evidence="3" id="KW-1185">Reference proteome</keyword>
<evidence type="ECO:0000313" key="2">
    <source>
        <dbReference type="EMBL" id="AJQ96644.1"/>
    </source>
</evidence>
<dbReference type="GO" id="GO:0019752">
    <property type="term" value="P:carboxylic acid metabolic process"/>
    <property type="evidence" value="ECO:0007669"/>
    <property type="project" value="TreeGrafter"/>
</dbReference>
<gene>
    <name evidence="2" type="ORF">YC6258_04612</name>
</gene>
<dbReference type="HOGENOM" id="CLU_033907_1_1_6"/>
<dbReference type="STRING" id="1445510.YC6258_04612"/>
<dbReference type="OrthoDB" id="272985at2"/>
<evidence type="ECO:0000313" key="3">
    <source>
        <dbReference type="Proteomes" id="UP000032266"/>
    </source>
</evidence>
<dbReference type="InterPro" id="IPR027417">
    <property type="entry name" value="P-loop_NTPase"/>
</dbReference>
<proteinExistence type="inferred from homology"/>
<dbReference type="InterPro" id="IPR050571">
    <property type="entry name" value="Class-IV_PLP-Dep_Aminotrnsfr"/>
</dbReference>
<dbReference type="KEGG" id="gsn:YC6258_04612"/>
<protein>
    <submittedName>
        <fullName evidence="2">Uncharacterized protein</fullName>
    </submittedName>
</protein>
<dbReference type="Proteomes" id="UP000032266">
    <property type="component" value="Chromosome"/>
</dbReference>
<sequence length="239" mass="27039">MRIAMWSGPRNLSTAMMYSFAARADCAVWDEPFYAPFLKQSGRQDPMLEEIFAQEETNPDIVAARCLGEIPHGKTVFYQKHMPHHMIATMPRAWIADMVNVFLIRHPARVIASYAKKRENPTLEDIGIEMQVSLFEEIRTRQGHTPVVIDSSDIRRDPAGMLKKLCQAINLPYDPAMLSWPAGGHACDGVWAPHWYPEVWKSTGFAPPEGDLPILPAHLQPILQQALPCYERLATHALK</sequence>
<dbReference type="PANTHER" id="PTHR42743:SF11">
    <property type="entry name" value="AMINODEOXYCHORISMATE LYASE"/>
    <property type="match status" value="1"/>
</dbReference>
<reference evidence="2 3" key="1">
    <citation type="submission" date="2014-01" db="EMBL/GenBank/DDBJ databases">
        <title>Full genme sequencing of cellulolytic bacterium Gynuella sunshinyii YC6258T gen. nov., sp. nov.</title>
        <authorList>
            <person name="Khan H."/>
            <person name="Chung E.J."/>
            <person name="Chung Y.R."/>
        </authorList>
    </citation>
    <scope>NUCLEOTIDE SEQUENCE [LARGE SCALE GENOMIC DNA]</scope>
    <source>
        <strain evidence="2 3">YC6258</strain>
    </source>
</reference>
<accession>A0A0C5W1U0</accession>
<dbReference type="PANTHER" id="PTHR42743">
    <property type="entry name" value="AMINO-ACID AMINOTRANSFERASE"/>
    <property type="match status" value="1"/>
</dbReference>
<dbReference type="RefSeq" id="WP_044618608.1">
    <property type="nucleotide sequence ID" value="NZ_CP007142.1"/>
</dbReference>
<dbReference type="SUPFAM" id="SSF52540">
    <property type="entry name" value="P-loop containing nucleoside triphosphate hydrolases"/>
    <property type="match status" value="1"/>
</dbReference>
<dbReference type="AlphaFoldDB" id="A0A0C5W1U0"/>